<sequence length="127" mass="14443">MTMRNYIKTQMYKRPPSGMNASAQRSSQAQHTRRHTYCRNATSSPYEPLLTWQTCNATPKLPPRLHVRDIVLLYDDDSPPVLWKRSRATEVLPGRNDVARACCLKLASSSVIRRPVQKGYLIEAGSL</sequence>
<reference evidence="1" key="1">
    <citation type="submission" date="2020-05" db="EMBL/GenBank/DDBJ databases">
        <title>Large-scale comparative analyses of tick genomes elucidate their genetic diversity and vector capacities.</title>
        <authorList>
            <person name="Jia N."/>
            <person name="Wang J."/>
            <person name="Shi W."/>
            <person name="Du L."/>
            <person name="Sun Y."/>
            <person name="Zhan W."/>
            <person name="Jiang J."/>
            <person name="Wang Q."/>
            <person name="Zhang B."/>
            <person name="Ji P."/>
            <person name="Sakyi L.B."/>
            <person name="Cui X."/>
            <person name="Yuan T."/>
            <person name="Jiang B."/>
            <person name="Yang W."/>
            <person name="Lam T.T.-Y."/>
            <person name="Chang Q."/>
            <person name="Ding S."/>
            <person name="Wang X."/>
            <person name="Zhu J."/>
            <person name="Ruan X."/>
            <person name="Zhao L."/>
            <person name="Wei J."/>
            <person name="Que T."/>
            <person name="Du C."/>
            <person name="Cheng J."/>
            <person name="Dai P."/>
            <person name="Han X."/>
            <person name="Huang E."/>
            <person name="Gao Y."/>
            <person name="Liu J."/>
            <person name="Shao H."/>
            <person name="Ye R."/>
            <person name="Li L."/>
            <person name="Wei W."/>
            <person name="Wang X."/>
            <person name="Wang C."/>
            <person name="Yang T."/>
            <person name="Huo Q."/>
            <person name="Li W."/>
            <person name="Guo W."/>
            <person name="Chen H."/>
            <person name="Zhou L."/>
            <person name="Ni X."/>
            <person name="Tian J."/>
            <person name="Zhou Y."/>
            <person name="Sheng Y."/>
            <person name="Liu T."/>
            <person name="Pan Y."/>
            <person name="Xia L."/>
            <person name="Li J."/>
            <person name="Zhao F."/>
            <person name="Cao W."/>
        </authorList>
    </citation>
    <scope>NUCLEOTIDE SEQUENCE</scope>
    <source>
        <strain evidence="1">Dsil-2018</strain>
    </source>
</reference>
<keyword evidence="2" id="KW-1185">Reference proteome</keyword>
<proteinExistence type="predicted"/>
<comment type="caution">
    <text evidence="1">The sequence shown here is derived from an EMBL/GenBank/DDBJ whole genome shotgun (WGS) entry which is preliminary data.</text>
</comment>
<dbReference type="Proteomes" id="UP000821865">
    <property type="component" value="Chromosome 9"/>
</dbReference>
<evidence type="ECO:0000313" key="1">
    <source>
        <dbReference type="EMBL" id="KAH7934354.1"/>
    </source>
</evidence>
<dbReference type="EMBL" id="CM023478">
    <property type="protein sequence ID" value="KAH7934354.1"/>
    <property type="molecule type" value="Genomic_DNA"/>
</dbReference>
<protein>
    <submittedName>
        <fullName evidence="1">Uncharacterized protein</fullName>
    </submittedName>
</protein>
<accession>A0ACB8C663</accession>
<organism evidence="1 2">
    <name type="scientific">Dermacentor silvarum</name>
    <name type="common">Tick</name>
    <dbReference type="NCBI Taxonomy" id="543639"/>
    <lineage>
        <taxon>Eukaryota</taxon>
        <taxon>Metazoa</taxon>
        <taxon>Ecdysozoa</taxon>
        <taxon>Arthropoda</taxon>
        <taxon>Chelicerata</taxon>
        <taxon>Arachnida</taxon>
        <taxon>Acari</taxon>
        <taxon>Parasitiformes</taxon>
        <taxon>Ixodida</taxon>
        <taxon>Ixodoidea</taxon>
        <taxon>Ixodidae</taxon>
        <taxon>Rhipicephalinae</taxon>
        <taxon>Dermacentor</taxon>
    </lineage>
</organism>
<gene>
    <name evidence="1" type="ORF">HPB49_025067</name>
</gene>
<evidence type="ECO:0000313" key="2">
    <source>
        <dbReference type="Proteomes" id="UP000821865"/>
    </source>
</evidence>
<name>A0ACB8C663_DERSI</name>